<proteinExistence type="predicted"/>
<dbReference type="RefSeq" id="WP_167461337.1">
    <property type="nucleotide sequence ID" value="NZ_CP046171.1"/>
</dbReference>
<evidence type="ECO:0000256" key="1">
    <source>
        <dbReference type="SAM" id="SignalP"/>
    </source>
</evidence>
<protein>
    <recommendedName>
        <fullName evidence="4">Secreted protein</fullName>
    </recommendedName>
</protein>
<name>A0A6G9XMT9_NOCBR</name>
<gene>
    <name evidence="2" type="ORF">F5X71_07820</name>
</gene>
<accession>A0A6G9XMT9</accession>
<dbReference type="Proteomes" id="UP000501705">
    <property type="component" value="Chromosome"/>
</dbReference>
<reference evidence="2 3" key="1">
    <citation type="journal article" date="2019" name="ACS Chem. Biol.">
        <title>Identification and Mobilization of a Cryptic Antibiotic Biosynthesis Gene Locus from a Human-Pathogenic Nocardia Isolate.</title>
        <authorList>
            <person name="Herisse M."/>
            <person name="Ishida K."/>
            <person name="Porter J.L."/>
            <person name="Howden B."/>
            <person name="Hertweck C."/>
            <person name="Stinear T.P."/>
            <person name="Pidot S.J."/>
        </authorList>
    </citation>
    <scope>NUCLEOTIDE SEQUENCE [LARGE SCALE GENOMIC DNA]</scope>
    <source>
        <strain evidence="2 3">AUSMDU00024985</strain>
    </source>
</reference>
<organism evidence="2 3">
    <name type="scientific">Nocardia brasiliensis</name>
    <dbReference type="NCBI Taxonomy" id="37326"/>
    <lineage>
        <taxon>Bacteria</taxon>
        <taxon>Bacillati</taxon>
        <taxon>Actinomycetota</taxon>
        <taxon>Actinomycetes</taxon>
        <taxon>Mycobacteriales</taxon>
        <taxon>Nocardiaceae</taxon>
        <taxon>Nocardia</taxon>
    </lineage>
</organism>
<feature type="chain" id="PRO_5026353473" description="Secreted protein" evidence="1">
    <location>
        <begin position="28"/>
        <end position="152"/>
    </location>
</feature>
<sequence>MNSSIARLGLAAAAVVGAVVASGPATAYVGGPTVLFTGSQGPVLGCPHTVAASVPNQDWAATQILDDGVPITPVQADTRPEAGPSGVRTTWVPDRLGWHTLEVVYAPADGPEERTRLDIEVWRVGVNAGSSCIANGVPLPIDPNTGGLAMFR</sequence>
<evidence type="ECO:0008006" key="4">
    <source>
        <dbReference type="Google" id="ProtNLM"/>
    </source>
</evidence>
<keyword evidence="1" id="KW-0732">Signal</keyword>
<dbReference type="AlphaFoldDB" id="A0A6G9XMT9"/>
<evidence type="ECO:0000313" key="2">
    <source>
        <dbReference type="EMBL" id="QIS02235.1"/>
    </source>
</evidence>
<feature type="signal peptide" evidence="1">
    <location>
        <begin position="1"/>
        <end position="27"/>
    </location>
</feature>
<dbReference type="EMBL" id="CP046171">
    <property type="protein sequence ID" value="QIS02235.1"/>
    <property type="molecule type" value="Genomic_DNA"/>
</dbReference>
<evidence type="ECO:0000313" key="3">
    <source>
        <dbReference type="Proteomes" id="UP000501705"/>
    </source>
</evidence>